<keyword evidence="7 8" id="KW-0472">Membrane</keyword>
<feature type="transmembrane region" description="Helical" evidence="8">
    <location>
        <begin position="191"/>
        <end position="211"/>
    </location>
</feature>
<dbReference type="Gene3D" id="1.20.1530.20">
    <property type="match status" value="1"/>
</dbReference>
<evidence type="ECO:0000313" key="9">
    <source>
        <dbReference type="EMBL" id="TCK46645.1"/>
    </source>
</evidence>
<dbReference type="OrthoDB" id="9810457at2"/>
<evidence type="ECO:0008006" key="11">
    <source>
        <dbReference type="Google" id="ProtNLM"/>
    </source>
</evidence>
<evidence type="ECO:0000256" key="3">
    <source>
        <dbReference type="ARBA" id="ARBA00022448"/>
    </source>
</evidence>
<evidence type="ECO:0000256" key="6">
    <source>
        <dbReference type="ARBA" id="ARBA00022989"/>
    </source>
</evidence>
<protein>
    <recommendedName>
        <fullName evidence="11">Malonate transporter</fullName>
    </recommendedName>
</protein>
<keyword evidence="10" id="KW-1185">Reference proteome</keyword>
<evidence type="ECO:0000313" key="10">
    <source>
        <dbReference type="Proteomes" id="UP000295565"/>
    </source>
</evidence>
<comment type="similarity">
    <text evidence="2">Belongs to the auxin efflux carrier (TC 2.A.69) family.</text>
</comment>
<dbReference type="GO" id="GO:0055085">
    <property type="term" value="P:transmembrane transport"/>
    <property type="evidence" value="ECO:0007669"/>
    <property type="project" value="InterPro"/>
</dbReference>
<proteinExistence type="inferred from homology"/>
<comment type="subcellular location">
    <subcellularLocation>
        <location evidence="1">Cell membrane</location>
        <topology evidence="1">Multi-pass membrane protein</topology>
    </subcellularLocation>
</comment>
<dbReference type="InterPro" id="IPR038770">
    <property type="entry name" value="Na+/solute_symporter_sf"/>
</dbReference>
<dbReference type="PANTHER" id="PTHR36838:SF3">
    <property type="entry name" value="TRANSPORTER AUXIN EFFLUX CARRIER EC FAMILY"/>
    <property type="match status" value="1"/>
</dbReference>
<keyword evidence="6 8" id="KW-1133">Transmembrane helix</keyword>
<feature type="transmembrane region" description="Helical" evidence="8">
    <location>
        <begin position="161"/>
        <end position="179"/>
    </location>
</feature>
<dbReference type="Proteomes" id="UP000295565">
    <property type="component" value="Unassembled WGS sequence"/>
</dbReference>
<name>A0A4R1J7X0_9GAMM</name>
<gene>
    <name evidence="9" type="ORF">EV690_3230</name>
</gene>
<dbReference type="RefSeq" id="WP_131913980.1">
    <property type="nucleotide sequence ID" value="NZ_OU594967.1"/>
</dbReference>
<feature type="transmembrane region" description="Helical" evidence="8">
    <location>
        <begin position="95"/>
        <end position="115"/>
    </location>
</feature>
<feature type="transmembrane region" description="Helical" evidence="8">
    <location>
        <begin position="65"/>
        <end position="83"/>
    </location>
</feature>
<organism evidence="9 10">
    <name type="scientific">Celerinatantimonas diazotrophica</name>
    <dbReference type="NCBI Taxonomy" id="412034"/>
    <lineage>
        <taxon>Bacteria</taxon>
        <taxon>Pseudomonadati</taxon>
        <taxon>Pseudomonadota</taxon>
        <taxon>Gammaproteobacteria</taxon>
        <taxon>Celerinatantimonadaceae</taxon>
        <taxon>Celerinatantimonas</taxon>
    </lineage>
</organism>
<dbReference type="Pfam" id="PF03547">
    <property type="entry name" value="Mem_trans"/>
    <property type="match status" value="1"/>
</dbReference>
<keyword evidence="3" id="KW-0813">Transport</keyword>
<evidence type="ECO:0000256" key="1">
    <source>
        <dbReference type="ARBA" id="ARBA00004651"/>
    </source>
</evidence>
<feature type="transmembrane region" description="Helical" evidence="8">
    <location>
        <begin position="247"/>
        <end position="267"/>
    </location>
</feature>
<keyword evidence="4" id="KW-1003">Cell membrane</keyword>
<dbReference type="PANTHER" id="PTHR36838">
    <property type="entry name" value="AUXIN EFFLUX CARRIER FAMILY PROTEIN"/>
    <property type="match status" value="1"/>
</dbReference>
<evidence type="ECO:0000256" key="8">
    <source>
        <dbReference type="SAM" id="Phobius"/>
    </source>
</evidence>
<dbReference type="EMBL" id="SMGD01000017">
    <property type="protein sequence ID" value="TCK46645.1"/>
    <property type="molecule type" value="Genomic_DNA"/>
</dbReference>
<accession>A0A4R1J7X0</accession>
<dbReference type="InterPro" id="IPR004776">
    <property type="entry name" value="Mem_transp_PIN-like"/>
</dbReference>
<evidence type="ECO:0000256" key="7">
    <source>
        <dbReference type="ARBA" id="ARBA00023136"/>
    </source>
</evidence>
<feature type="transmembrane region" description="Helical" evidence="8">
    <location>
        <begin position="279"/>
        <end position="298"/>
    </location>
</feature>
<dbReference type="AlphaFoldDB" id="A0A4R1J7X0"/>
<keyword evidence="5 8" id="KW-0812">Transmembrane</keyword>
<feature type="transmembrane region" description="Helical" evidence="8">
    <location>
        <begin position="121"/>
        <end position="140"/>
    </location>
</feature>
<dbReference type="GO" id="GO:0005886">
    <property type="term" value="C:plasma membrane"/>
    <property type="evidence" value="ECO:0007669"/>
    <property type="project" value="UniProtKB-SubCell"/>
</dbReference>
<reference evidence="9 10" key="1">
    <citation type="submission" date="2019-03" db="EMBL/GenBank/DDBJ databases">
        <title>Genomic Encyclopedia of Type Strains, Phase IV (KMG-IV): sequencing the most valuable type-strain genomes for metagenomic binning, comparative biology and taxonomic classification.</title>
        <authorList>
            <person name="Goeker M."/>
        </authorList>
    </citation>
    <scope>NUCLEOTIDE SEQUENCE [LARGE SCALE GENOMIC DNA]</scope>
    <source>
        <strain evidence="9 10">DSM 18577</strain>
    </source>
</reference>
<feature type="transmembrane region" description="Helical" evidence="8">
    <location>
        <begin position="35"/>
        <end position="53"/>
    </location>
</feature>
<evidence type="ECO:0000256" key="2">
    <source>
        <dbReference type="ARBA" id="ARBA00010145"/>
    </source>
</evidence>
<evidence type="ECO:0000256" key="4">
    <source>
        <dbReference type="ARBA" id="ARBA00022475"/>
    </source>
</evidence>
<sequence length="310" mass="33802">MSILPLIMPLFILAIIGWGFAKTNRYLPVGWSKGVNALTARVLVPCLLFLGMYRHGLPGQQSWGILLSFYIALLLLFWFLYFVQSKQKERAPIALAGAFSNLVYVGVPVVSNLFGEQALSYLFPIVAFHSLILFSLYYFADSLGNEGKIQLSVLMKPLKNPIVVSLLLGLIANLIHISLPKMLINTLSMGARAALPCALIVMGASLADISFKHGKWQVVLILVGKLLILPFLVLVLSHFVFAMPIRITSVLVVMASGPVGINAYVVVRSNGGDAPTVSSAILLSCWLSILAWPFWLWVIHQLGTASLGGI</sequence>
<evidence type="ECO:0000256" key="5">
    <source>
        <dbReference type="ARBA" id="ARBA00022692"/>
    </source>
</evidence>
<feature type="transmembrane region" description="Helical" evidence="8">
    <location>
        <begin position="6"/>
        <end position="23"/>
    </location>
</feature>
<comment type="caution">
    <text evidence="9">The sequence shown here is derived from an EMBL/GenBank/DDBJ whole genome shotgun (WGS) entry which is preliminary data.</text>
</comment>
<feature type="transmembrane region" description="Helical" evidence="8">
    <location>
        <begin position="218"/>
        <end position="241"/>
    </location>
</feature>